<keyword evidence="4" id="KW-1185">Reference proteome</keyword>
<protein>
    <submittedName>
        <fullName evidence="3">Ethanolamine kinase</fullName>
    </submittedName>
</protein>
<sequence>MYTNYSLTISDAMPRTYLVGTASPEMSKKKRQSANCDKPTRRVIHIIDTNEHSEVDLKNELPITCTNEDGEMTSSSWTSQTANDFLKLAYVNAKLDPSLPSQYFKQDIINVLQSLEIPGWSVPGSKESSLNKNLLTLTQIKGALTNVIYKIHYPNLPPLLMRIFGDSIDSVIDREYELKVIARLSFYDLGPKLEGFFENGRFEKYIEGSRTSTQADFIDRDTSIKIAKKLKELHCTVPLTHKEITDQPSCWTTFDQWIKLIDSHKEWVSNNVNISENLRCSSWNFFLKSFKNYKRWLYNDSAFTSKLLREDDKDSMINSGLKMVFCHNDLQHGNLLFKSKGKDDISVGDLTIIDFEYAGPNPVVFDLSNHLNEWMQDYNDVQSFKSHIDKYPKEEDILVFAQSYINHMNENHVKIASQEVRILYNLIIEWRPCTQLFWCLWALLQSGRLPQRPLIEGEKLMSEKAGLGDETHLMEHKNKENGKYDCSEDDSFNYLGFCKEKMSVFWGDLITLGVIDKDCPDIGKTDYLDTKLIF</sequence>
<evidence type="ECO:0000313" key="4">
    <source>
        <dbReference type="Proteomes" id="UP000501346"/>
    </source>
</evidence>
<feature type="domain" description="Choline kinase N-terminal" evidence="2">
    <location>
        <begin position="79"/>
        <end position="128"/>
    </location>
</feature>
<dbReference type="CDD" id="cd05157">
    <property type="entry name" value="ETNK_euk"/>
    <property type="match status" value="1"/>
</dbReference>
<dbReference type="GO" id="GO:0004103">
    <property type="term" value="F:choline kinase activity"/>
    <property type="evidence" value="ECO:0007669"/>
    <property type="project" value="TreeGrafter"/>
</dbReference>
<accession>A0A6C1DPB8</accession>
<dbReference type="GO" id="GO:0006646">
    <property type="term" value="P:phosphatidylethanolamine biosynthetic process"/>
    <property type="evidence" value="ECO:0007669"/>
    <property type="project" value="TreeGrafter"/>
</dbReference>
<dbReference type="PANTHER" id="PTHR22603:SF93">
    <property type="entry name" value="RE24176P"/>
    <property type="match status" value="1"/>
</dbReference>
<comment type="similarity">
    <text evidence="1">Belongs to the choline/ethanolamine kinase family.</text>
</comment>
<reference evidence="3 4" key="1">
    <citation type="journal article" date="2019" name="BMC Genomics">
        <title>Chromosome level assembly and comparative genome analysis confirm lager-brewing yeasts originated from a single hybridization.</title>
        <authorList>
            <person name="Salazar A.N."/>
            <person name="Gorter de Vries A.R."/>
            <person name="van den Broek M."/>
            <person name="Brouwers N."/>
            <person name="de la Torre Cortes P."/>
            <person name="Kuijpers N.G.A."/>
            <person name="Daran J.G."/>
            <person name="Abeel T."/>
        </authorList>
    </citation>
    <scope>NUCLEOTIDE SEQUENCE [LARGE SCALE GENOMIC DNA]</scope>
    <source>
        <strain evidence="3 4">CBS 1483</strain>
    </source>
</reference>
<keyword evidence="3" id="KW-0418">Kinase</keyword>
<dbReference type="PANTHER" id="PTHR22603">
    <property type="entry name" value="CHOLINE/ETHANOALAMINE KINASE"/>
    <property type="match status" value="1"/>
</dbReference>
<dbReference type="OrthoDB" id="10267235at2759"/>
<organism evidence="3 4">
    <name type="scientific">Saccharomyces pastorianus</name>
    <name type="common">Lager yeast</name>
    <name type="synonym">Saccharomyces cerevisiae x Saccharomyces eubayanus</name>
    <dbReference type="NCBI Taxonomy" id="27292"/>
    <lineage>
        <taxon>Eukaryota</taxon>
        <taxon>Fungi</taxon>
        <taxon>Dikarya</taxon>
        <taxon>Ascomycota</taxon>
        <taxon>Saccharomycotina</taxon>
        <taxon>Saccharomycetes</taxon>
        <taxon>Saccharomycetales</taxon>
        <taxon>Saccharomycetaceae</taxon>
        <taxon>Saccharomyces</taxon>
    </lineage>
</organism>
<keyword evidence="3" id="KW-0808">Transferase</keyword>
<dbReference type="AlphaFoldDB" id="A0A6C1DPB8"/>
<dbReference type="InterPro" id="IPR011009">
    <property type="entry name" value="Kinase-like_dom_sf"/>
</dbReference>
<name>A0A6C1DPB8_SACPS</name>
<dbReference type="Proteomes" id="UP000501346">
    <property type="component" value="Chromosome ScIV"/>
</dbReference>
<evidence type="ECO:0000259" key="2">
    <source>
        <dbReference type="Pfam" id="PF04428"/>
    </source>
</evidence>
<dbReference type="Gene3D" id="3.90.1200.10">
    <property type="match status" value="1"/>
</dbReference>
<evidence type="ECO:0000256" key="1">
    <source>
        <dbReference type="ARBA" id="ARBA00038211"/>
    </source>
</evidence>
<dbReference type="Pfam" id="PF04428">
    <property type="entry name" value="Choline_kin_N"/>
    <property type="match status" value="1"/>
</dbReference>
<dbReference type="GO" id="GO:0004305">
    <property type="term" value="F:ethanolamine kinase activity"/>
    <property type="evidence" value="ECO:0007669"/>
    <property type="project" value="TreeGrafter"/>
</dbReference>
<dbReference type="EMBL" id="CP048985">
    <property type="protein sequence ID" value="QID78671.1"/>
    <property type="molecule type" value="Genomic_DNA"/>
</dbReference>
<evidence type="ECO:0000313" key="3">
    <source>
        <dbReference type="EMBL" id="QID78671.1"/>
    </source>
</evidence>
<gene>
    <name evidence="3" type="primary">EKI1_1</name>
    <name evidence="3" type="ORF">GRS66_000889</name>
</gene>
<dbReference type="InterPro" id="IPR007521">
    <property type="entry name" value="Choline_kin_N"/>
</dbReference>
<dbReference type="GO" id="GO:0005737">
    <property type="term" value="C:cytoplasm"/>
    <property type="evidence" value="ECO:0007669"/>
    <property type="project" value="TreeGrafter"/>
</dbReference>
<dbReference type="Gene3D" id="3.30.200.20">
    <property type="entry name" value="Phosphorylase Kinase, domain 1"/>
    <property type="match status" value="1"/>
</dbReference>
<dbReference type="Pfam" id="PF01633">
    <property type="entry name" value="Choline_kinase"/>
    <property type="match status" value="1"/>
</dbReference>
<proteinExistence type="inferred from homology"/>
<dbReference type="SUPFAM" id="SSF56112">
    <property type="entry name" value="Protein kinase-like (PK-like)"/>
    <property type="match status" value="1"/>
</dbReference>